<accession>A0ABW0EET0</accession>
<keyword evidence="2" id="KW-0732">Signal</keyword>
<keyword evidence="1" id="KW-0812">Transmembrane</keyword>
<evidence type="ECO:0000313" key="4">
    <source>
        <dbReference type="Proteomes" id="UP001596161"/>
    </source>
</evidence>
<evidence type="ECO:0000313" key="3">
    <source>
        <dbReference type="EMBL" id="MFC5271476.1"/>
    </source>
</evidence>
<feature type="transmembrane region" description="Helical" evidence="1">
    <location>
        <begin position="133"/>
        <end position="153"/>
    </location>
</feature>
<dbReference type="Proteomes" id="UP001596161">
    <property type="component" value="Unassembled WGS sequence"/>
</dbReference>
<reference evidence="4" key="1">
    <citation type="journal article" date="2019" name="Int. J. Syst. Evol. Microbiol.">
        <title>The Global Catalogue of Microorganisms (GCM) 10K type strain sequencing project: providing services to taxonomists for standard genome sequencing and annotation.</title>
        <authorList>
            <consortium name="The Broad Institute Genomics Platform"/>
            <consortium name="The Broad Institute Genome Sequencing Center for Infectious Disease"/>
            <person name="Wu L."/>
            <person name="Ma J."/>
        </authorList>
    </citation>
    <scope>NUCLEOTIDE SEQUENCE [LARGE SCALE GENOMIC DNA]</scope>
    <source>
        <strain evidence="4">KACC 12602</strain>
    </source>
</reference>
<protein>
    <recommendedName>
        <fullName evidence="5">LPXTG-motif cell wall anchor domain-containing protein</fullName>
    </recommendedName>
</protein>
<keyword evidence="1" id="KW-1133">Transmembrane helix</keyword>
<feature type="signal peptide" evidence="2">
    <location>
        <begin position="1"/>
        <end position="20"/>
    </location>
</feature>
<proteinExistence type="predicted"/>
<organism evidence="3 4">
    <name type="scientific">Adhaeribacter terreus</name>
    <dbReference type="NCBI Taxonomy" id="529703"/>
    <lineage>
        <taxon>Bacteria</taxon>
        <taxon>Pseudomonadati</taxon>
        <taxon>Bacteroidota</taxon>
        <taxon>Cytophagia</taxon>
        <taxon>Cytophagales</taxon>
        <taxon>Hymenobacteraceae</taxon>
        <taxon>Adhaeribacter</taxon>
    </lineage>
</organism>
<gene>
    <name evidence="3" type="ORF">ACFPIB_12700</name>
</gene>
<evidence type="ECO:0008006" key="5">
    <source>
        <dbReference type="Google" id="ProtNLM"/>
    </source>
</evidence>
<feature type="chain" id="PRO_5046045962" description="LPXTG-motif cell wall anchor domain-containing protein" evidence="2">
    <location>
        <begin position="21"/>
        <end position="159"/>
    </location>
</feature>
<evidence type="ECO:0000256" key="1">
    <source>
        <dbReference type="SAM" id="Phobius"/>
    </source>
</evidence>
<dbReference type="EMBL" id="JBHSKT010000007">
    <property type="protein sequence ID" value="MFC5271476.1"/>
    <property type="molecule type" value="Genomic_DNA"/>
</dbReference>
<dbReference type="RefSeq" id="WP_378017836.1">
    <property type="nucleotide sequence ID" value="NZ_JBHSKT010000007.1"/>
</dbReference>
<name>A0ABW0EET0_9BACT</name>
<sequence>MKRLFTAFLIPFFALTAVFAQQEIPVEKKERNEYTFKMPDYITVQDFEFISAITTDQPNVYIINIRALDDAKQADKRVQGKLLFEINGQTLPVDFRDGLGSAKAEIKGTEKITMHAVDSDITRTGTISHPFNWSKIIGLVLALAALGAVVWFIQRRKKK</sequence>
<keyword evidence="1" id="KW-0472">Membrane</keyword>
<keyword evidence="4" id="KW-1185">Reference proteome</keyword>
<evidence type="ECO:0000256" key="2">
    <source>
        <dbReference type="SAM" id="SignalP"/>
    </source>
</evidence>
<comment type="caution">
    <text evidence="3">The sequence shown here is derived from an EMBL/GenBank/DDBJ whole genome shotgun (WGS) entry which is preliminary data.</text>
</comment>